<dbReference type="Proteomes" id="UP000091857">
    <property type="component" value="Chromosome 14"/>
</dbReference>
<dbReference type="PANTHER" id="PTHR38365:SF1">
    <property type="entry name" value="C2 DOMAIN-CONTAINING PROTEIN"/>
    <property type="match status" value="1"/>
</dbReference>
<dbReference type="AlphaFoldDB" id="A0A2C9UKF0"/>
<evidence type="ECO:0000313" key="2">
    <source>
        <dbReference type="Proteomes" id="UP000091857"/>
    </source>
</evidence>
<proteinExistence type="predicted"/>
<keyword evidence="2" id="KW-1185">Reference proteome</keyword>
<gene>
    <name evidence="1" type="ORF">MANES_14G113400v8</name>
</gene>
<reference evidence="2" key="1">
    <citation type="journal article" date="2016" name="Nat. Biotechnol.">
        <title>Sequencing wild and cultivated cassava and related species reveals extensive interspecific hybridization and genetic diversity.</title>
        <authorList>
            <person name="Bredeson J.V."/>
            <person name="Lyons J.B."/>
            <person name="Prochnik S.E."/>
            <person name="Wu G.A."/>
            <person name="Ha C.M."/>
            <person name="Edsinger-Gonzales E."/>
            <person name="Grimwood J."/>
            <person name="Schmutz J."/>
            <person name="Rabbi I.Y."/>
            <person name="Egesi C."/>
            <person name="Nauluvula P."/>
            <person name="Lebot V."/>
            <person name="Ndunguru J."/>
            <person name="Mkamilo G."/>
            <person name="Bart R.S."/>
            <person name="Setter T.L."/>
            <person name="Gleadow R.M."/>
            <person name="Kulakow P."/>
            <person name="Ferguson M.E."/>
            <person name="Rounsley S."/>
            <person name="Rokhsar D.S."/>
        </authorList>
    </citation>
    <scope>NUCLEOTIDE SEQUENCE [LARGE SCALE GENOMIC DNA]</scope>
    <source>
        <strain evidence="2">cv. AM560-2</strain>
    </source>
</reference>
<dbReference type="Gramene" id="Manes.14G113400.1.v8.1">
    <property type="protein sequence ID" value="Manes.14G113400.1.v8.1.CDS.1"/>
    <property type="gene ID" value="Manes.14G113400.v8.1"/>
</dbReference>
<name>A0A2C9UKF0_MANES</name>
<comment type="caution">
    <text evidence="1">The sequence shown here is derived from an EMBL/GenBank/DDBJ whole genome shotgun (WGS) entry which is preliminary data.</text>
</comment>
<protein>
    <recommendedName>
        <fullName evidence="3">C2 domain-containing protein</fullName>
    </recommendedName>
</protein>
<dbReference type="InterPro" id="IPR035892">
    <property type="entry name" value="C2_domain_sf"/>
</dbReference>
<dbReference type="PANTHER" id="PTHR38365">
    <property type="entry name" value="C2 DOMAIN-CONTAINING PROTEIN-RELATED"/>
    <property type="match status" value="1"/>
</dbReference>
<sequence>MDCELQRTIKKKRISKDKDYDIDLLVSIHDADGLDNPTRYPSIKARIYRVVFWVHPNDAYATDVVAGLPNPAWNIMKHIIKLDQSKNFRFLFVEVLRAGPPGFAPDPGTSTGMTLVGRVRIPLPKVSEQKGGRYGLVRLEGDGYRAEGHISVTLEMIKKEKKKMKEDHYV</sequence>
<evidence type="ECO:0000313" key="1">
    <source>
        <dbReference type="EMBL" id="OAY31455.1"/>
    </source>
</evidence>
<dbReference type="SUPFAM" id="SSF49562">
    <property type="entry name" value="C2 domain (Calcium/lipid-binding domain, CaLB)"/>
    <property type="match status" value="1"/>
</dbReference>
<evidence type="ECO:0008006" key="3">
    <source>
        <dbReference type="Google" id="ProtNLM"/>
    </source>
</evidence>
<dbReference type="EMBL" id="CM004400">
    <property type="protein sequence ID" value="OAY31455.1"/>
    <property type="molecule type" value="Genomic_DNA"/>
</dbReference>
<accession>A0A2C9UKF0</accession>
<dbReference type="OMA" id="KCEIPLR"/>
<organism evidence="1 2">
    <name type="scientific">Manihot esculenta</name>
    <name type="common">Cassava</name>
    <name type="synonym">Jatropha manihot</name>
    <dbReference type="NCBI Taxonomy" id="3983"/>
    <lineage>
        <taxon>Eukaryota</taxon>
        <taxon>Viridiplantae</taxon>
        <taxon>Streptophyta</taxon>
        <taxon>Embryophyta</taxon>
        <taxon>Tracheophyta</taxon>
        <taxon>Spermatophyta</taxon>
        <taxon>Magnoliopsida</taxon>
        <taxon>eudicotyledons</taxon>
        <taxon>Gunneridae</taxon>
        <taxon>Pentapetalae</taxon>
        <taxon>rosids</taxon>
        <taxon>fabids</taxon>
        <taxon>Malpighiales</taxon>
        <taxon>Euphorbiaceae</taxon>
        <taxon>Crotonoideae</taxon>
        <taxon>Manihoteae</taxon>
        <taxon>Manihot</taxon>
    </lineage>
</organism>